<name>A0A432WHT2_9GAMM</name>
<dbReference type="InterPro" id="IPR001876">
    <property type="entry name" value="Znf_RanBP2"/>
</dbReference>
<sequence length="110" mass="11932">MMKVQSNWVKAYSAGNPMEAELLVGLLHRQGIRAGLRSQGLMGGIGELPMDALYTPVWVPAESLVEAKQVLTAYEAQSGDEWRCQNCAEVNGSSFELCWQCGEPPAESTG</sequence>
<dbReference type="InterPro" id="IPR036443">
    <property type="entry name" value="Znf_RanBP2_sf"/>
</dbReference>
<dbReference type="Pfam" id="PF09413">
    <property type="entry name" value="DUF2007"/>
    <property type="match status" value="1"/>
</dbReference>
<evidence type="ECO:0000256" key="2">
    <source>
        <dbReference type="ARBA" id="ARBA00022771"/>
    </source>
</evidence>
<dbReference type="InterPro" id="IPR018551">
    <property type="entry name" value="DUF2007"/>
</dbReference>
<gene>
    <name evidence="5" type="ORF">CWE14_08845</name>
</gene>
<organism evidence="5 6">
    <name type="scientific">Aliidiomarina soli</name>
    <dbReference type="NCBI Taxonomy" id="1928574"/>
    <lineage>
        <taxon>Bacteria</taxon>
        <taxon>Pseudomonadati</taxon>
        <taxon>Pseudomonadota</taxon>
        <taxon>Gammaproteobacteria</taxon>
        <taxon>Alteromonadales</taxon>
        <taxon>Idiomarinaceae</taxon>
        <taxon>Aliidiomarina</taxon>
    </lineage>
</organism>
<comment type="caution">
    <text evidence="5">The sequence shown here is derived from an EMBL/GenBank/DDBJ whole genome shotgun (WGS) entry which is preliminary data.</text>
</comment>
<dbReference type="SUPFAM" id="SSF90209">
    <property type="entry name" value="Ran binding protein zinc finger-like"/>
    <property type="match status" value="1"/>
</dbReference>
<reference evidence="5 6" key="1">
    <citation type="journal article" date="2011" name="Front. Microbiol.">
        <title>Genomic signatures of strain selection and enhancement in Bacillus atrophaeus var. globigii, a historical biowarfare simulant.</title>
        <authorList>
            <person name="Gibbons H.S."/>
            <person name="Broomall S.M."/>
            <person name="McNew L.A."/>
            <person name="Daligault H."/>
            <person name="Chapman C."/>
            <person name="Bruce D."/>
            <person name="Karavis M."/>
            <person name="Krepps M."/>
            <person name="McGregor P.A."/>
            <person name="Hong C."/>
            <person name="Park K.H."/>
            <person name="Akmal A."/>
            <person name="Feldman A."/>
            <person name="Lin J.S."/>
            <person name="Chang W.E."/>
            <person name="Higgs B.W."/>
            <person name="Demirev P."/>
            <person name="Lindquist J."/>
            <person name="Liem A."/>
            <person name="Fochler E."/>
            <person name="Read T.D."/>
            <person name="Tapia R."/>
            <person name="Johnson S."/>
            <person name="Bishop-Lilly K.A."/>
            <person name="Detter C."/>
            <person name="Han C."/>
            <person name="Sozhamannan S."/>
            <person name="Rosenzweig C.N."/>
            <person name="Skowronski E.W."/>
        </authorList>
    </citation>
    <scope>NUCLEOTIDE SEQUENCE [LARGE SCALE GENOMIC DNA]</scope>
    <source>
        <strain evidence="5 6">Y4G10-17</strain>
    </source>
</reference>
<keyword evidence="3" id="KW-0862">Zinc</keyword>
<feature type="domain" description="RanBP2-type" evidence="4">
    <location>
        <begin position="77"/>
        <end position="107"/>
    </location>
</feature>
<dbReference type="GO" id="GO:0008270">
    <property type="term" value="F:zinc ion binding"/>
    <property type="evidence" value="ECO:0007669"/>
    <property type="project" value="UniProtKB-KW"/>
</dbReference>
<dbReference type="AlphaFoldDB" id="A0A432WHT2"/>
<protein>
    <recommendedName>
        <fullName evidence="4">RanBP2-type domain-containing protein</fullName>
    </recommendedName>
</protein>
<evidence type="ECO:0000313" key="5">
    <source>
        <dbReference type="EMBL" id="RUO33315.1"/>
    </source>
</evidence>
<dbReference type="EMBL" id="PIPO01000003">
    <property type="protein sequence ID" value="RUO33315.1"/>
    <property type="molecule type" value="Genomic_DNA"/>
</dbReference>
<dbReference type="PROSITE" id="PS01358">
    <property type="entry name" value="ZF_RANBP2_1"/>
    <property type="match status" value="1"/>
</dbReference>
<accession>A0A432WHT2</accession>
<proteinExistence type="predicted"/>
<evidence type="ECO:0000259" key="4">
    <source>
        <dbReference type="PROSITE" id="PS50199"/>
    </source>
</evidence>
<dbReference type="RefSeq" id="WP_126799024.1">
    <property type="nucleotide sequence ID" value="NZ_PIPO01000003.1"/>
</dbReference>
<dbReference type="Proteomes" id="UP000287823">
    <property type="component" value="Unassembled WGS sequence"/>
</dbReference>
<keyword evidence="6" id="KW-1185">Reference proteome</keyword>
<evidence type="ECO:0000313" key="6">
    <source>
        <dbReference type="Proteomes" id="UP000287823"/>
    </source>
</evidence>
<dbReference type="PROSITE" id="PS50199">
    <property type="entry name" value="ZF_RANBP2_2"/>
    <property type="match status" value="1"/>
</dbReference>
<evidence type="ECO:0000256" key="1">
    <source>
        <dbReference type="ARBA" id="ARBA00022723"/>
    </source>
</evidence>
<evidence type="ECO:0000256" key="3">
    <source>
        <dbReference type="ARBA" id="ARBA00022833"/>
    </source>
</evidence>
<keyword evidence="2" id="KW-0863">Zinc-finger</keyword>
<keyword evidence="1" id="KW-0479">Metal-binding</keyword>